<keyword evidence="3" id="KW-1185">Reference proteome</keyword>
<accession>A0ABX6K2D1</accession>
<dbReference type="Gene3D" id="1.10.287.1060">
    <property type="entry name" value="ESAT-6-like"/>
    <property type="match status" value="1"/>
</dbReference>
<evidence type="ECO:0000256" key="1">
    <source>
        <dbReference type="RuleBase" id="RU362001"/>
    </source>
</evidence>
<dbReference type="RefSeq" id="WP_166331598.1">
    <property type="nucleotide sequence ID" value="NZ_CP049933.1"/>
</dbReference>
<dbReference type="Pfam" id="PF06013">
    <property type="entry name" value="WXG100"/>
    <property type="match status" value="1"/>
</dbReference>
<proteinExistence type="inferred from homology"/>
<dbReference type="Proteomes" id="UP000503441">
    <property type="component" value="Chromosome"/>
</dbReference>
<evidence type="ECO:0000313" key="3">
    <source>
        <dbReference type="Proteomes" id="UP000503441"/>
    </source>
</evidence>
<reference evidence="2 3" key="1">
    <citation type="submission" date="2020-03" db="EMBL/GenBank/DDBJ databases">
        <title>Leucobacter sp. nov., isolated from beetles.</title>
        <authorList>
            <person name="Hyun D.-W."/>
            <person name="Bae J.-W."/>
        </authorList>
    </citation>
    <scope>NUCLEOTIDE SEQUENCE [LARGE SCALE GENOMIC DNA]</scope>
    <source>
        <strain evidence="2 3">HDW9A</strain>
    </source>
</reference>
<name>A0ABX6K2D1_9MICO</name>
<gene>
    <name evidence="2" type="ORF">G7066_13630</name>
</gene>
<protein>
    <recommendedName>
        <fullName evidence="1">ESAT-6-like protein</fullName>
    </recommendedName>
</protein>
<comment type="similarity">
    <text evidence="1">Belongs to the WXG100 family.</text>
</comment>
<dbReference type="SUPFAM" id="SSF140453">
    <property type="entry name" value="EsxAB dimer-like"/>
    <property type="match status" value="1"/>
</dbReference>
<organism evidence="2 3">
    <name type="scientific">Leucobacter coleopterorum</name>
    <dbReference type="NCBI Taxonomy" id="2714933"/>
    <lineage>
        <taxon>Bacteria</taxon>
        <taxon>Bacillati</taxon>
        <taxon>Actinomycetota</taxon>
        <taxon>Actinomycetes</taxon>
        <taxon>Micrococcales</taxon>
        <taxon>Microbacteriaceae</taxon>
        <taxon>Leucobacter</taxon>
    </lineage>
</organism>
<dbReference type="InterPro" id="IPR036689">
    <property type="entry name" value="ESAT-6-like_sf"/>
</dbReference>
<dbReference type="NCBIfam" id="TIGR03930">
    <property type="entry name" value="WXG100_ESAT6"/>
    <property type="match status" value="1"/>
</dbReference>
<dbReference type="InterPro" id="IPR010310">
    <property type="entry name" value="T7SS_ESAT-6-like"/>
</dbReference>
<evidence type="ECO:0000313" key="2">
    <source>
        <dbReference type="EMBL" id="QIM19354.1"/>
    </source>
</evidence>
<dbReference type="EMBL" id="CP049933">
    <property type="protein sequence ID" value="QIM19354.1"/>
    <property type="molecule type" value="Genomic_DNA"/>
</dbReference>
<sequence>MDRIEITPSSLRACAASLEAASKEIAATLTVLNASLTLLSAQWTGQAHEAFDAARLRAYRNLEAQRGALAAIAKQAAEVAEGYGETDRAAAIALGGQ</sequence>